<organism evidence="1 2">
    <name type="scientific">Opisthorchis viverrini</name>
    <name type="common">Southeast Asian liver fluke</name>
    <dbReference type="NCBI Taxonomy" id="6198"/>
    <lineage>
        <taxon>Eukaryota</taxon>
        <taxon>Metazoa</taxon>
        <taxon>Spiralia</taxon>
        <taxon>Lophotrochozoa</taxon>
        <taxon>Platyhelminthes</taxon>
        <taxon>Trematoda</taxon>
        <taxon>Digenea</taxon>
        <taxon>Opisthorchiida</taxon>
        <taxon>Opisthorchiata</taxon>
        <taxon>Opisthorchiidae</taxon>
        <taxon>Opisthorchis</taxon>
    </lineage>
</organism>
<dbReference type="CTD" id="20324787"/>
<reference evidence="1 2" key="1">
    <citation type="submission" date="2013-11" db="EMBL/GenBank/DDBJ databases">
        <title>Opisthorchis viverrini - life in the bile duct.</title>
        <authorList>
            <person name="Young N.D."/>
            <person name="Nagarajan N."/>
            <person name="Lin S.J."/>
            <person name="Korhonen P.K."/>
            <person name="Jex A.R."/>
            <person name="Hall R.S."/>
            <person name="Safavi-Hemami H."/>
            <person name="Kaewkong W."/>
            <person name="Bertrand D."/>
            <person name="Gao S."/>
            <person name="Seet Q."/>
            <person name="Wongkham S."/>
            <person name="Teh B.T."/>
            <person name="Wongkham C."/>
            <person name="Intapan P.M."/>
            <person name="Maleewong W."/>
            <person name="Yang X."/>
            <person name="Hu M."/>
            <person name="Wang Z."/>
            <person name="Hofmann A."/>
            <person name="Sternberg P.W."/>
            <person name="Tan P."/>
            <person name="Wang J."/>
            <person name="Gasser R.B."/>
        </authorList>
    </citation>
    <scope>NUCLEOTIDE SEQUENCE [LARGE SCALE GENOMIC DNA]</scope>
</reference>
<accession>A0A074Z5Y6</accession>
<dbReference type="AlphaFoldDB" id="A0A074Z5Y6"/>
<keyword evidence="2" id="KW-1185">Reference proteome</keyword>
<evidence type="ECO:0000313" key="2">
    <source>
        <dbReference type="Proteomes" id="UP000054324"/>
    </source>
</evidence>
<dbReference type="EMBL" id="KL597007">
    <property type="protein sequence ID" value="KER20962.1"/>
    <property type="molecule type" value="Genomic_DNA"/>
</dbReference>
<dbReference type="Proteomes" id="UP000054324">
    <property type="component" value="Unassembled WGS sequence"/>
</dbReference>
<name>A0A074Z5Y6_OPIVI</name>
<evidence type="ECO:0000313" key="1">
    <source>
        <dbReference type="EMBL" id="KER20962.1"/>
    </source>
</evidence>
<proteinExistence type="predicted"/>
<dbReference type="GeneID" id="20324787"/>
<dbReference type="RefSeq" id="XP_009175305.1">
    <property type="nucleotide sequence ID" value="XM_009177041.1"/>
</dbReference>
<dbReference type="KEGG" id="ovi:T265_10619"/>
<sequence length="253" mass="28162">MPAGTFAKFLPMVPPLWTSKVPASECQESIPLGRSTVDETAVSVYALCHTTKVCKRRRRKLAAVVGYNSLWRPKTTEQSPEFQACNDGCGAVQRKNFRPFAHADTIVAQDLDSRSRKLDGSKPKNLMYTQLPIRIASDAGAYINTEKDDCSQISHVGFAESGKRLVRGPWVRHQKNKFSVLPLSARGITETSFPLKSAKVTKKLNIRILVSNSRSSTYEASQKLEIKELQVATSEISIYGVKPRPHWLKACVN</sequence>
<gene>
    <name evidence="1" type="ORF">T265_10619</name>
</gene>
<protein>
    <submittedName>
        <fullName evidence="1">Uncharacterized protein</fullName>
    </submittedName>
</protein>